<dbReference type="AlphaFoldDB" id="A0A9J6EVE0"/>
<evidence type="ECO:0000313" key="2">
    <source>
        <dbReference type="EMBL" id="KAH8038294.1"/>
    </source>
</evidence>
<dbReference type="PANTHER" id="PTHR11733:SF241">
    <property type="entry name" value="GH26575P-RELATED"/>
    <property type="match status" value="1"/>
</dbReference>
<dbReference type="VEuPathDB" id="VectorBase:LOC119172735"/>
<dbReference type="InterPro" id="IPR024079">
    <property type="entry name" value="MetalloPept_cat_dom_sf"/>
</dbReference>
<keyword evidence="3" id="KW-1185">Reference proteome</keyword>
<feature type="domain" description="Peptidase M13 C-terminal" evidence="1">
    <location>
        <begin position="49"/>
        <end position="143"/>
    </location>
</feature>
<dbReference type="Proteomes" id="UP000821866">
    <property type="component" value="Chromosome 1"/>
</dbReference>
<evidence type="ECO:0000313" key="3">
    <source>
        <dbReference type="Proteomes" id="UP000821866"/>
    </source>
</evidence>
<accession>A0A9J6EVE0</accession>
<dbReference type="GO" id="GO:0004222">
    <property type="term" value="F:metalloendopeptidase activity"/>
    <property type="evidence" value="ECO:0007669"/>
    <property type="project" value="InterPro"/>
</dbReference>
<dbReference type="SUPFAM" id="SSF55486">
    <property type="entry name" value="Metalloproteases ('zincins'), catalytic domain"/>
    <property type="match status" value="1"/>
</dbReference>
<dbReference type="GO" id="GO:0005886">
    <property type="term" value="C:plasma membrane"/>
    <property type="evidence" value="ECO:0007669"/>
    <property type="project" value="TreeGrafter"/>
</dbReference>
<dbReference type="EMBL" id="JABSTU010000001">
    <property type="protein sequence ID" value="KAH8038294.1"/>
    <property type="molecule type" value="Genomic_DNA"/>
</dbReference>
<dbReference type="PANTHER" id="PTHR11733">
    <property type="entry name" value="ZINC METALLOPROTEASE FAMILY M13 NEPRILYSIN-RELATED"/>
    <property type="match status" value="1"/>
</dbReference>
<dbReference type="Gene3D" id="3.40.390.10">
    <property type="entry name" value="Collagenase (Catalytic Domain)"/>
    <property type="match status" value="1"/>
</dbReference>
<evidence type="ECO:0000259" key="1">
    <source>
        <dbReference type="Pfam" id="PF01431"/>
    </source>
</evidence>
<comment type="caution">
    <text evidence="2">The sequence shown here is derived from an EMBL/GenBank/DDBJ whole genome shotgun (WGS) entry which is preliminary data.</text>
</comment>
<reference evidence="2" key="1">
    <citation type="journal article" date="2020" name="Cell">
        <title>Large-Scale Comparative Analyses of Tick Genomes Elucidate Their Genetic Diversity and Vector Capacities.</title>
        <authorList>
            <consortium name="Tick Genome and Microbiome Consortium (TIGMIC)"/>
            <person name="Jia N."/>
            <person name="Wang J."/>
            <person name="Shi W."/>
            <person name="Du L."/>
            <person name="Sun Y."/>
            <person name="Zhan W."/>
            <person name="Jiang J.F."/>
            <person name="Wang Q."/>
            <person name="Zhang B."/>
            <person name="Ji P."/>
            <person name="Bell-Sakyi L."/>
            <person name="Cui X.M."/>
            <person name="Yuan T.T."/>
            <person name="Jiang B.G."/>
            <person name="Yang W.F."/>
            <person name="Lam T.T."/>
            <person name="Chang Q.C."/>
            <person name="Ding S.J."/>
            <person name="Wang X.J."/>
            <person name="Zhu J.G."/>
            <person name="Ruan X.D."/>
            <person name="Zhao L."/>
            <person name="Wei J.T."/>
            <person name="Ye R.Z."/>
            <person name="Que T.C."/>
            <person name="Du C.H."/>
            <person name="Zhou Y.H."/>
            <person name="Cheng J.X."/>
            <person name="Dai P.F."/>
            <person name="Guo W.B."/>
            <person name="Han X.H."/>
            <person name="Huang E.J."/>
            <person name="Li L.F."/>
            <person name="Wei W."/>
            <person name="Gao Y.C."/>
            <person name="Liu J.Z."/>
            <person name="Shao H.Z."/>
            <person name="Wang X."/>
            <person name="Wang C.C."/>
            <person name="Yang T.C."/>
            <person name="Huo Q.B."/>
            <person name="Li W."/>
            <person name="Chen H.Y."/>
            <person name="Chen S.E."/>
            <person name="Zhou L.G."/>
            <person name="Ni X.B."/>
            <person name="Tian J.H."/>
            <person name="Sheng Y."/>
            <person name="Liu T."/>
            <person name="Pan Y.S."/>
            <person name="Xia L.Y."/>
            <person name="Li J."/>
            <person name="Zhao F."/>
            <person name="Cao W.C."/>
        </authorList>
    </citation>
    <scope>NUCLEOTIDE SEQUENCE</scope>
    <source>
        <strain evidence="2">Rmic-2018</strain>
    </source>
</reference>
<reference evidence="2" key="2">
    <citation type="submission" date="2021-09" db="EMBL/GenBank/DDBJ databases">
        <authorList>
            <person name="Jia N."/>
            <person name="Wang J."/>
            <person name="Shi W."/>
            <person name="Du L."/>
            <person name="Sun Y."/>
            <person name="Zhan W."/>
            <person name="Jiang J."/>
            <person name="Wang Q."/>
            <person name="Zhang B."/>
            <person name="Ji P."/>
            <person name="Sakyi L.B."/>
            <person name="Cui X."/>
            <person name="Yuan T."/>
            <person name="Jiang B."/>
            <person name="Yang W."/>
            <person name="Lam T.T.-Y."/>
            <person name="Chang Q."/>
            <person name="Ding S."/>
            <person name="Wang X."/>
            <person name="Zhu J."/>
            <person name="Ruan X."/>
            <person name="Zhao L."/>
            <person name="Wei J."/>
            <person name="Que T."/>
            <person name="Du C."/>
            <person name="Cheng J."/>
            <person name="Dai P."/>
            <person name="Han X."/>
            <person name="Huang E."/>
            <person name="Gao Y."/>
            <person name="Liu J."/>
            <person name="Shao H."/>
            <person name="Ye R."/>
            <person name="Li L."/>
            <person name="Wei W."/>
            <person name="Wang X."/>
            <person name="Wang C."/>
            <person name="Huo Q."/>
            <person name="Li W."/>
            <person name="Guo W."/>
            <person name="Chen H."/>
            <person name="Chen S."/>
            <person name="Zhou L."/>
            <person name="Zhou L."/>
            <person name="Ni X."/>
            <person name="Tian J."/>
            <person name="Zhou Y."/>
            <person name="Sheng Y."/>
            <person name="Liu T."/>
            <person name="Pan Y."/>
            <person name="Xia L."/>
            <person name="Li J."/>
            <person name="Zhao F."/>
            <person name="Cao W."/>
        </authorList>
    </citation>
    <scope>NUCLEOTIDE SEQUENCE</scope>
    <source>
        <strain evidence="2">Rmic-2018</strain>
        <tissue evidence="2">Larvae</tissue>
    </source>
</reference>
<dbReference type="Pfam" id="PF01431">
    <property type="entry name" value="Peptidase_M13"/>
    <property type="match status" value="1"/>
</dbReference>
<organism evidence="2 3">
    <name type="scientific">Rhipicephalus microplus</name>
    <name type="common">Cattle tick</name>
    <name type="synonym">Boophilus microplus</name>
    <dbReference type="NCBI Taxonomy" id="6941"/>
    <lineage>
        <taxon>Eukaryota</taxon>
        <taxon>Metazoa</taxon>
        <taxon>Ecdysozoa</taxon>
        <taxon>Arthropoda</taxon>
        <taxon>Chelicerata</taxon>
        <taxon>Arachnida</taxon>
        <taxon>Acari</taxon>
        <taxon>Parasitiformes</taxon>
        <taxon>Ixodida</taxon>
        <taxon>Ixodoidea</taxon>
        <taxon>Ixodidae</taxon>
        <taxon>Rhipicephalinae</taxon>
        <taxon>Rhipicephalus</taxon>
        <taxon>Boophilus</taxon>
    </lineage>
</organism>
<proteinExistence type="predicted"/>
<name>A0A9J6EVE0_RHIMP</name>
<dbReference type="InterPro" id="IPR018497">
    <property type="entry name" value="Peptidase_M13_C"/>
</dbReference>
<sequence>MKLLKDEAMLLKYDEAMRQYLEQGFAERLPKNALSLNKQEEELVDVKDSENICDLVGAVFGYAAYSSLSPEFKSVTLPGLNMSSDQLFFISHCLTFCAQHSIPVGRYAPFRSRCIVPFMNMPEFSDAFGCKPGTPMNPLNKCKFW</sequence>
<dbReference type="InterPro" id="IPR000718">
    <property type="entry name" value="Peptidase_M13"/>
</dbReference>
<dbReference type="PROSITE" id="PS51885">
    <property type="entry name" value="NEPRILYSIN"/>
    <property type="match status" value="1"/>
</dbReference>
<dbReference type="GO" id="GO:0016485">
    <property type="term" value="P:protein processing"/>
    <property type="evidence" value="ECO:0007669"/>
    <property type="project" value="TreeGrafter"/>
</dbReference>
<protein>
    <recommendedName>
        <fullName evidence="1">Peptidase M13 C-terminal domain-containing protein</fullName>
    </recommendedName>
</protein>
<gene>
    <name evidence="2" type="ORF">HPB51_000599</name>
</gene>